<dbReference type="Proteomes" id="UP000245938">
    <property type="component" value="Unassembled WGS sequence"/>
</dbReference>
<keyword evidence="5" id="KW-1185">Reference proteome</keyword>
<comment type="caution">
    <text evidence="4">The sequence shown here is derived from an EMBL/GenBank/DDBJ whole genome shotgun (WGS) entry which is preliminary data.</text>
</comment>
<name>A0A2U3AMX8_9BACL</name>
<dbReference type="AlphaFoldDB" id="A0A2U3AMX8"/>
<proteinExistence type="inferred from homology"/>
<dbReference type="Pfam" id="PF02275">
    <property type="entry name" value="CBAH"/>
    <property type="match status" value="1"/>
</dbReference>
<protein>
    <submittedName>
        <fullName evidence="4">Linear amide C-N hydrolase</fullName>
    </submittedName>
</protein>
<dbReference type="CDD" id="cd00542">
    <property type="entry name" value="Ntn_PVA"/>
    <property type="match status" value="1"/>
</dbReference>
<dbReference type="RefSeq" id="WP_109305632.1">
    <property type="nucleotide sequence ID" value="NZ_BJUF01000025.1"/>
</dbReference>
<dbReference type="GO" id="GO:0016787">
    <property type="term" value="F:hydrolase activity"/>
    <property type="evidence" value="ECO:0007669"/>
    <property type="project" value="UniProtKB-KW"/>
</dbReference>
<comment type="similarity">
    <text evidence="1">Belongs to the peptidase C59 family.</text>
</comment>
<dbReference type="PANTHER" id="PTHR35527:SF2">
    <property type="entry name" value="HYDROLASE"/>
    <property type="match status" value="1"/>
</dbReference>
<keyword evidence="2 4" id="KW-0378">Hydrolase</keyword>
<evidence type="ECO:0000313" key="4">
    <source>
        <dbReference type="EMBL" id="PWI25876.1"/>
    </source>
</evidence>
<accession>A0A2U3AMX8</accession>
<sequence>MCTSIFTMTKDGKHLLSRTMDFSFPLDPNPLFLPRDHQWSSDSDQQSYQNKYGFIGAGRLLGSSYFVADGVNEKGLSIAELYLPGEVYYSKEEKKDALNLAPHELVVWVLGNCGSIAELEQHLSKIHLVEKAAPVLNFVTPLHWIITDKTGRCIVIEPTEEKLSIYENTVGVMTNTPCIEWHVTNLSNYLHVRPQQYDPVTFGTHTANPFSQGTGTTGLPGGYTPPDRFVRAAFFKEHISQAPNEVEGVSNAYHILATVRIPKGIVVTGEGALDYSQYVGTMCNESLSYYFSPYENYQISKVTLTDELLKETKPKFFEADHQEAIKSLN</sequence>
<dbReference type="InterPro" id="IPR029132">
    <property type="entry name" value="CBAH/NAAA_C"/>
</dbReference>
<feature type="domain" description="Choloylglycine hydrolase/NAAA C-terminal" evidence="3">
    <location>
        <begin position="2"/>
        <end position="314"/>
    </location>
</feature>
<gene>
    <name evidence="4" type="ORF">DEX24_06650</name>
</gene>
<evidence type="ECO:0000259" key="3">
    <source>
        <dbReference type="Pfam" id="PF02275"/>
    </source>
</evidence>
<dbReference type="InterPro" id="IPR029055">
    <property type="entry name" value="Ntn_hydrolases_N"/>
</dbReference>
<dbReference type="InterPro" id="IPR052193">
    <property type="entry name" value="Peptidase_C59"/>
</dbReference>
<evidence type="ECO:0000256" key="2">
    <source>
        <dbReference type="ARBA" id="ARBA00022801"/>
    </source>
</evidence>
<evidence type="ECO:0000313" key="5">
    <source>
        <dbReference type="Proteomes" id="UP000245938"/>
    </source>
</evidence>
<reference evidence="4 5" key="1">
    <citation type="submission" date="2018-05" db="EMBL/GenBank/DDBJ databases">
        <title>Kurthia sibirica genome sequence.</title>
        <authorList>
            <person name="Maclea K.S."/>
            <person name="Goen A.E."/>
        </authorList>
    </citation>
    <scope>NUCLEOTIDE SEQUENCE [LARGE SCALE GENOMIC DNA]</scope>
    <source>
        <strain evidence="4 5">ATCC 49154</strain>
    </source>
</reference>
<dbReference type="EMBL" id="QFVR01000006">
    <property type="protein sequence ID" value="PWI25876.1"/>
    <property type="molecule type" value="Genomic_DNA"/>
</dbReference>
<dbReference type="SUPFAM" id="SSF56235">
    <property type="entry name" value="N-terminal nucleophile aminohydrolases (Ntn hydrolases)"/>
    <property type="match status" value="1"/>
</dbReference>
<dbReference type="PANTHER" id="PTHR35527">
    <property type="entry name" value="CHOLOYLGLYCINE HYDROLASE"/>
    <property type="match status" value="1"/>
</dbReference>
<organism evidence="4 5">
    <name type="scientific">Kurthia sibirica</name>
    <dbReference type="NCBI Taxonomy" id="202750"/>
    <lineage>
        <taxon>Bacteria</taxon>
        <taxon>Bacillati</taxon>
        <taxon>Bacillota</taxon>
        <taxon>Bacilli</taxon>
        <taxon>Bacillales</taxon>
        <taxon>Caryophanaceae</taxon>
        <taxon>Kurthia</taxon>
    </lineage>
</organism>
<dbReference type="Gene3D" id="3.60.60.10">
    <property type="entry name" value="Penicillin V Acylase, Chain A"/>
    <property type="match status" value="1"/>
</dbReference>
<dbReference type="OrthoDB" id="9794717at2"/>
<evidence type="ECO:0000256" key="1">
    <source>
        <dbReference type="ARBA" id="ARBA00006625"/>
    </source>
</evidence>